<evidence type="ECO:0000313" key="12">
    <source>
        <dbReference type="EMBL" id="CBZ51614.1"/>
    </source>
</evidence>
<dbReference type="InterPro" id="IPR020568">
    <property type="entry name" value="Ribosomal_Su5_D2-typ_SF"/>
</dbReference>
<evidence type="ECO:0000259" key="11">
    <source>
        <dbReference type="Pfam" id="PF01138"/>
    </source>
</evidence>
<dbReference type="GeneID" id="13444002"/>
<dbReference type="SUPFAM" id="SSF55666">
    <property type="entry name" value="Ribonuclease PH domain 2-like"/>
    <property type="match status" value="1"/>
</dbReference>
<reference evidence="13" key="4">
    <citation type="journal article" date="2015" name="PLoS ONE">
        <title>Comprehensive Evaluation of Toxoplasma gondii VEG and Neospora caninum LIV Genomes with Tachyzoite Stage Transcriptome and Proteome Defines Novel Transcript Features.</title>
        <authorList>
            <person name="Ramaprasad A."/>
            <person name="Mourier T."/>
            <person name="Naeem R."/>
            <person name="Malas T.B."/>
            <person name="Moussa E."/>
            <person name="Panigrahi A."/>
            <person name="Vermont S.J."/>
            <person name="Otto T.D."/>
            <person name="Wastling J."/>
            <person name="Pain A."/>
        </authorList>
    </citation>
    <scope>NUCLEOTIDE SEQUENCE</scope>
    <source>
        <strain evidence="13">Liverpool</strain>
    </source>
</reference>
<dbReference type="GO" id="GO:0034473">
    <property type="term" value="P:U1 snRNA 3'-end processing"/>
    <property type="evidence" value="ECO:0007669"/>
    <property type="project" value="TreeGrafter"/>
</dbReference>
<dbReference type="InterPro" id="IPR036345">
    <property type="entry name" value="ExoRNase_PH_dom2_sf"/>
</dbReference>
<dbReference type="Gene3D" id="3.30.230.70">
    <property type="entry name" value="GHMP Kinase, N-terminal domain"/>
    <property type="match status" value="1"/>
</dbReference>
<evidence type="ECO:0000256" key="6">
    <source>
        <dbReference type="ARBA" id="ARBA00022835"/>
    </source>
</evidence>
<dbReference type="InterPro" id="IPR050590">
    <property type="entry name" value="Exosome_comp_Rrp42_subfam"/>
</dbReference>
<evidence type="ECO:0000313" key="14">
    <source>
        <dbReference type="Proteomes" id="UP000007494"/>
    </source>
</evidence>
<dbReference type="InterPro" id="IPR001247">
    <property type="entry name" value="ExoRNase_PH_dom1"/>
</dbReference>
<dbReference type="GO" id="GO:0000176">
    <property type="term" value="C:nuclear exosome (RNase complex)"/>
    <property type="evidence" value="ECO:0007669"/>
    <property type="project" value="TreeGrafter"/>
</dbReference>
<proteinExistence type="inferred from homology"/>
<dbReference type="eggNOG" id="KOG1613">
    <property type="taxonomic scope" value="Eukaryota"/>
</dbReference>
<dbReference type="InParanoid" id="F0VD99"/>
<dbReference type="SUPFAM" id="SSF54211">
    <property type="entry name" value="Ribosomal protein S5 domain 2-like"/>
    <property type="match status" value="1"/>
</dbReference>
<evidence type="ECO:0000256" key="8">
    <source>
        <dbReference type="ARBA" id="ARBA00023242"/>
    </source>
</evidence>
<keyword evidence="4" id="KW-0963">Cytoplasm</keyword>
<evidence type="ECO:0000256" key="7">
    <source>
        <dbReference type="ARBA" id="ARBA00022884"/>
    </source>
</evidence>
<dbReference type="VEuPathDB" id="ToxoDB:NCLIV_014080"/>
<dbReference type="GO" id="GO:0034475">
    <property type="term" value="P:U4 snRNA 3'-end processing"/>
    <property type="evidence" value="ECO:0007669"/>
    <property type="project" value="TreeGrafter"/>
</dbReference>
<keyword evidence="8" id="KW-0539">Nucleus</keyword>
<protein>
    <recommendedName>
        <fullName evidence="9">Ribosomal RNA-processing protein 43</fullName>
    </recommendedName>
</protein>
<evidence type="ECO:0000256" key="2">
    <source>
        <dbReference type="ARBA" id="ARBA00004604"/>
    </source>
</evidence>
<keyword evidence="14" id="KW-1185">Reference proteome</keyword>
<dbReference type="OrthoDB" id="45882at2759"/>
<dbReference type="GO" id="GO:0035925">
    <property type="term" value="F:mRNA 3'-UTR AU-rich region binding"/>
    <property type="evidence" value="ECO:0007669"/>
    <property type="project" value="TreeGrafter"/>
</dbReference>
<comment type="similarity">
    <text evidence="3">Belongs to the RNase PH family.</text>
</comment>
<reference evidence="12" key="2">
    <citation type="submission" date="2011-03" db="EMBL/GenBank/DDBJ databases">
        <title>Comparative genomics and transcriptomics of Neospora caninum and Toxoplasma gondii.</title>
        <authorList>
            <person name="Reid A.J."/>
            <person name="Sohal A."/>
            <person name="Harris D."/>
            <person name="Quail M."/>
            <person name="Sanders M."/>
            <person name="Berriman M."/>
            <person name="Wastling J.M."/>
            <person name="Pain A."/>
        </authorList>
    </citation>
    <scope>NUCLEOTIDE SEQUENCE</scope>
    <source>
        <strain evidence="12">Liverpool</strain>
    </source>
</reference>
<dbReference type="EMBL" id="FR823386">
    <property type="protein sequence ID" value="CBZ51614.1"/>
    <property type="molecule type" value="Genomic_DNA"/>
</dbReference>
<dbReference type="GO" id="GO:0000177">
    <property type="term" value="C:cytoplasmic exosome (RNase complex)"/>
    <property type="evidence" value="ECO:0007669"/>
    <property type="project" value="TreeGrafter"/>
</dbReference>
<keyword evidence="7" id="KW-0694">RNA-binding</keyword>
<reference evidence="14" key="3">
    <citation type="journal article" date="2012" name="PLoS Pathog.">
        <title>Comparative genomics of the apicomplexan parasites Toxoplasma gondii and Neospora caninum: Coccidia differing in host range and transmission strategy.</title>
        <authorList>
            <person name="Reid A.J."/>
            <person name="Vermont S.J."/>
            <person name="Cotton J.A."/>
            <person name="Harris D."/>
            <person name="Hill-Cawthorne G.A."/>
            <person name="Konen-Waisman S."/>
            <person name="Latham S.M."/>
            <person name="Mourier T."/>
            <person name="Norton R."/>
            <person name="Quail M.A."/>
            <person name="Sanders M."/>
            <person name="Shanmugam D."/>
            <person name="Sohal A."/>
            <person name="Wasmuth J.D."/>
            <person name="Brunk B."/>
            <person name="Grigg M.E."/>
            <person name="Howard J.C."/>
            <person name="Parkinson J."/>
            <person name="Roos D.S."/>
            <person name="Trees A.J."/>
            <person name="Berriman M."/>
            <person name="Pain A."/>
            <person name="Wastling J.M."/>
        </authorList>
    </citation>
    <scope>NUCLEOTIDE SEQUENCE [LARGE SCALE GENOMIC DNA]</scope>
    <source>
        <strain evidence="14">Liverpool</strain>
    </source>
</reference>
<dbReference type="Proteomes" id="UP000007494">
    <property type="component" value="Chromosome V"/>
</dbReference>
<accession>F0VD99</accession>
<dbReference type="GO" id="GO:0071038">
    <property type="term" value="P:TRAMP-dependent tRNA surveillance pathway"/>
    <property type="evidence" value="ECO:0007669"/>
    <property type="project" value="TreeGrafter"/>
</dbReference>
<dbReference type="GO" id="GO:0000467">
    <property type="term" value="P:exonucleolytic trimming to generate mature 3'-end of 5.8S rRNA from tricistronic rRNA transcript (SSU-rRNA, 5.8S rRNA, LSU-rRNA)"/>
    <property type="evidence" value="ECO:0007669"/>
    <property type="project" value="TreeGrafter"/>
</dbReference>
<gene>
    <name evidence="13" type="ORF">BN1204_014080</name>
    <name evidence="12" type="ORF">NCLIV_014080</name>
</gene>
<comment type="subcellular location">
    <subcellularLocation>
        <location evidence="1">Cytoplasm</location>
    </subcellularLocation>
    <subcellularLocation>
        <location evidence="2">Nucleus</location>
        <location evidence="2">Nucleolus</location>
    </subcellularLocation>
</comment>
<dbReference type="GO" id="GO:0005730">
    <property type="term" value="C:nucleolus"/>
    <property type="evidence" value="ECO:0007669"/>
    <property type="project" value="UniProtKB-SubCell"/>
</dbReference>
<dbReference type="PANTHER" id="PTHR11097">
    <property type="entry name" value="EXOSOME COMPLEX EXONUCLEASE RIBOSOMAL RNA PROCESSING PROTEIN"/>
    <property type="match status" value="1"/>
</dbReference>
<evidence type="ECO:0000256" key="3">
    <source>
        <dbReference type="ARBA" id="ARBA00006678"/>
    </source>
</evidence>
<evidence type="ECO:0000256" key="5">
    <source>
        <dbReference type="ARBA" id="ARBA00022552"/>
    </source>
</evidence>
<evidence type="ECO:0000256" key="1">
    <source>
        <dbReference type="ARBA" id="ARBA00004496"/>
    </source>
</evidence>
<dbReference type="Pfam" id="PF01138">
    <property type="entry name" value="RNase_PH"/>
    <property type="match status" value="1"/>
</dbReference>
<organism evidence="12 14">
    <name type="scientific">Neospora caninum (strain Liverpool)</name>
    <dbReference type="NCBI Taxonomy" id="572307"/>
    <lineage>
        <taxon>Eukaryota</taxon>
        <taxon>Sar</taxon>
        <taxon>Alveolata</taxon>
        <taxon>Apicomplexa</taxon>
        <taxon>Conoidasida</taxon>
        <taxon>Coccidia</taxon>
        <taxon>Eucoccidiorida</taxon>
        <taxon>Eimeriorina</taxon>
        <taxon>Sarcocystidae</taxon>
        <taxon>Neospora</taxon>
    </lineage>
</organism>
<dbReference type="GO" id="GO:0071028">
    <property type="term" value="P:nuclear mRNA surveillance"/>
    <property type="evidence" value="ECO:0007669"/>
    <property type="project" value="TreeGrafter"/>
</dbReference>
<name>F0VD99_NEOCL</name>
<feature type="domain" description="Exoribonuclease phosphorolytic" evidence="11">
    <location>
        <begin position="33"/>
        <end position="233"/>
    </location>
</feature>
<evidence type="ECO:0000313" key="13">
    <source>
        <dbReference type="EMBL" id="CEL65566.1"/>
    </source>
</evidence>
<dbReference type="GO" id="GO:0071035">
    <property type="term" value="P:nuclear polyadenylation-dependent rRNA catabolic process"/>
    <property type="evidence" value="ECO:0007669"/>
    <property type="project" value="TreeGrafter"/>
</dbReference>
<evidence type="ECO:0000256" key="10">
    <source>
        <dbReference type="SAM" id="MobiDB-lite"/>
    </source>
</evidence>
<dbReference type="GO" id="GO:0034476">
    <property type="term" value="P:U5 snRNA 3'-end processing"/>
    <property type="evidence" value="ECO:0007669"/>
    <property type="project" value="TreeGrafter"/>
</dbReference>
<keyword evidence="5" id="KW-0698">rRNA processing</keyword>
<dbReference type="AlphaFoldDB" id="F0VD99"/>
<dbReference type="GO" id="GO:0016075">
    <property type="term" value="P:rRNA catabolic process"/>
    <property type="evidence" value="ECO:0007669"/>
    <property type="project" value="TreeGrafter"/>
</dbReference>
<evidence type="ECO:0000256" key="9">
    <source>
        <dbReference type="ARBA" id="ARBA00030617"/>
    </source>
</evidence>
<dbReference type="RefSeq" id="XP_003881647.1">
    <property type="nucleotide sequence ID" value="XM_003881598.1"/>
</dbReference>
<dbReference type="EMBL" id="LN714479">
    <property type="protein sequence ID" value="CEL65566.1"/>
    <property type="molecule type" value="Genomic_DNA"/>
</dbReference>
<feature type="region of interest" description="Disordered" evidence="10">
    <location>
        <begin position="168"/>
        <end position="188"/>
    </location>
</feature>
<dbReference type="InterPro" id="IPR027408">
    <property type="entry name" value="PNPase/RNase_PH_dom_sf"/>
</dbReference>
<dbReference type="OMA" id="EIKAFWV"/>
<evidence type="ECO:0000256" key="4">
    <source>
        <dbReference type="ARBA" id="ARBA00022490"/>
    </source>
</evidence>
<sequence>MDCDAFRTVLPAEFHRRFLINKVRADGRSFLTYRQPLISSNTLTNCCGSASVRAGNNYYLAGVKCEVGPPVAKGCTVGNIQPQKSACAELLESQRQLQAEASSSLAAGRIVASVEFPSICGADFSDGGGPNANAPLLISGVVTDLLNSNSVIDTCQLCLRTEGAERGEIDENDLRDDENSPHPSSEFGRTEANLEQTFAWHLHVHVVCLEYDGNPLDFALLAAVAALENTVLPAISWDAKAKWWRQLLPAENRPDFPGAASAEGLSVFNEEKVVVSNRPLSVTFSHVMNQWWVVDPSREEEKLGCGLSVVFLKNRWHVLRLGGPPVTASVVKLLQMQAEAIAAGADAALTEAAHGTHHCADGAAPQAV</sequence>
<reference evidence="12" key="1">
    <citation type="submission" date="2011-02" db="EMBL/GenBank/DDBJ databases">
        <authorList>
            <person name="Aslett M."/>
        </authorList>
    </citation>
    <scope>NUCLEOTIDE SEQUENCE</scope>
    <source>
        <strain evidence="12">Liverpool</strain>
    </source>
</reference>
<dbReference type="PANTHER" id="PTHR11097:SF9">
    <property type="entry name" value="EXOSOME COMPLEX COMPONENT RRP43"/>
    <property type="match status" value="1"/>
</dbReference>
<keyword evidence="6" id="KW-0271">Exosome</keyword>